<proteinExistence type="predicted"/>
<protein>
    <submittedName>
        <fullName evidence="1">Uncharacterized protein</fullName>
    </submittedName>
</protein>
<name>A0A202BYV2_9FLAO</name>
<evidence type="ECO:0000313" key="1">
    <source>
        <dbReference type="EMBL" id="OVE56683.1"/>
    </source>
</evidence>
<gene>
    <name evidence="1" type="ORF">B0E34_14260</name>
</gene>
<accession>A0A202BYV2</accession>
<dbReference type="RefSeq" id="WP_087710451.1">
    <property type="nucleotide sequence ID" value="NZ_MVAG01000122.1"/>
</dbReference>
<dbReference type="Proteomes" id="UP000196355">
    <property type="component" value="Unassembled WGS sequence"/>
</dbReference>
<evidence type="ECO:0000313" key="2">
    <source>
        <dbReference type="Proteomes" id="UP000196355"/>
    </source>
</evidence>
<reference evidence="2" key="1">
    <citation type="submission" date="2017-02" db="EMBL/GenBank/DDBJ databases">
        <authorList>
            <person name="Tetz G."/>
            <person name="Tetz V."/>
        </authorList>
    </citation>
    <scope>NUCLEOTIDE SEQUENCE [LARGE SCALE GENOMIC DNA]</scope>
    <source>
        <strain evidence="2">VT16-26</strain>
    </source>
</reference>
<comment type="caution">
    <text evidence="1">The sequence shown here is derived from an EMBL/GenBank/DDBJ whole genome shotgun (WGS) entry which is preliminary data.</text>
</comment>
<keyword evidence="2" id="KW-1185">Reference proteome</keyword>
<dbReference type="EMBL" id="MVAG01000122">
    <property type="protein sequence ID" value="OVE56683.1"/>
    <property type="molecule type" value="Genomic_DNA"/>
</dbReference>
<organism evidence="1 2">
    <name type="scientific">Chryseobacterium mucoviscidosis</name>
    <dbReference type="NCBI Taxonomy" id="1945581"/>
    <lineage>
        <taxon>Bacteria</taxon>
        <taxon>Pseudomonadati</taxon>
        <taxon>Bacteroidota</taxon>
        <taxon>Flavobacteriia</taxon>
        <taxon>Flavobacteriales</taxon>
        <taxon>Weeksellaceae</taxon>
        <taxon>Chryseobacterium group</taxon>
        <taxon>Chryseobacterium</taxon>
    </lineage>
</organism>
<dbReference type="AlphaFoldDB" id="A0A202BYV2"/>
<sequence>MNKKQIFGILSTFFILVLIITNPSEESHIEKVKSKLRVALKKNMTKELENKSSNVFESIGNGIGFLLVDSMIDKMTEGFITRNNYLLFSTTNVD</sequence>